<dbReference type="PIRSF" id="PIRSF000535">
    <property type="entry name" value="1PFK/6PFK/LacC"/>
    <property type="match status" value="1"/>
</dbReference>
<sequence>MILTVSLSPCIDVNIEVDSLSVGMSHKIISKRIFYTGKSINVSIGLARLGAQAFVTGFMYEDNGRLFEQELHREGINYKFVWSQGRVRENYKFVDHKSMLTEFDDVSPEITLQKQDDLINLIAEFSPKCEAVFVAGGLAKGMTADFYKRILRAVPDNVVKIVDSEGDRLRYALECGVNLVKPNVEELQRTLGIRVKNRAMALDGAKQLVAMGAKNVLLSLGKEGAIITDGTKSYYCKSNNVAMNSTVGAGDAMVAAAMTALVRGADNAEVLKCGVAAGTAAVITPDTISFKKEKYDEIFSCLSVKEI</sequence>
<dbReference type="InterPro" id="IPR017583">
    <property type="entry name" value="Tagatose/fructose_Pkinase"/>
</dbReference>
<dbReference type="InterPro" id="IPR002173">
    <property type="entry name" value="Carboh/pur_kinase_PfkB_CS"/>
</dbReference>
<evidence type="ECO:0000256" key="4">
    <source>
        <dbReference type="ARBA" id="ARBA00022777"/>
    </source>
</evidence>
<gene>
    <name evidence="8" type="ORF">IAB94_03505</name>
</gene>
<keyword evidence="4 8" id="KW-0418">Kinase</keyword>
<evidence type="ECO:0000259" key="7">
    <source>
        <dbReference type="Pfam" id="PF00294"/>
    </source>
</evidence>
<dbReference type="GO" id="GO:0009024">
    <property type="term" value="F:tagatose-6-phosphate kinase activity"/>
    <property type="evidence" value="ECO:0007669"/>
    <property type="project" value="UniProtKB-EC"/>
</dbReference>
<accession>A0A9D1J950</accession>
<dbReference type="NCBIfam" id="TIGR03168">
    <property type="entry name" value="1-PFK"/>
    <property type="match status" value="1"/>
</dbReference>
<name>A0A9D1J950_9FIRM</name>
<evidence type="ECO:0000313" key="8">
    <source>
        <dbReference type="EMBL" id="HIR67100.1"/>
    </source>
</evidence>
<comment type="similarity">
    <text evidence="6">Belongs to the carbohydrate kinase PfkB family. LacC subfamily.</text>
</comment>
<dbReference type="SUPFAM" id="SSF53613">
    <property type="entry name" value="Ribokinase-like"/>
    <property type="match status" value="1"/>
</dbReference>
<dbReference type="EC" id="2.7.1.144" evidence="6"/>
<dbReference type="GO" id="GO:0005524">
    <property type="term" value="F:ATP binding"/>
    <property type="evidence" value="ECO:0007669"/>
    <property type="project" value="UniProtKB-KW"/>
</dbReference>
<keyword evidence="3 6" id="KW-0547">Nucleotide-binding</keyword>
<comment type="caution">
    <text evidence="8">The sequence shown here is derived from an EMBL/GenBank/DDBJ whole genome shotgun (WGS) entry which is preliminary data.</text>
</comment>
<organism evidence="8 9">
    <name type="scientific">Candidatus Coproplasma avicola</name>
    <dbReference type="NCBI Taxonomy" id="2840744"/>
    <lineage>
        <taxon>Bacteria</taxon>
        <taxon>Bacillati</taxon>
        <taxon>Bacillota</taxon>
        <taxon>Clostridia</taxon>
        <taxon>Eubacteriales</taxon>
        <taxon>Candidatus Coproplasma</taxon>
    </lineage>
</organism>
<evidence type="ECO:0000256" key="2">
    <source>
        <dbReference type="ARBA" id="ARBA00022679"/>
    </source>
</evidence>
<evidence type="ECO:0000256" key="6">
    <source>
        <dbReference type="PIRNR" id="PIRNR000535"/>
    </source>
</evidence>
<comment type="pathway">
    <text evidence="6">Carbohydrate metabolism; D-tagatose 6-phosphate degradation; D-glyceraldehyde 3-phosphate and glycerone phosphate from D-tagatose 6-phosphate: step 1/2.</text>
</comment>
<evidence type="ECO:0000313" key="9">
    <source>
        <dbReference type="Proteomes" id="UP000823913"/>
    </source>
</evidence>
<dbReference type="Proteomes" id="UP000823913">
    <property type="component" value="Unassembled WGS sequence"/>
</dbReference>
<dbReference type="CDD" id="cd01164">
    <property type="entry name" value="FruK_PfkB_like"/>
    <property type="match status" value="1"/>
</dbReference>
<evidence type="ECO:0000256" key="5">
    <source>
        <dbReference type="ARBA" id="ARBA00022840"/>
    </source>
</evidence>
<evidence type="ECO:0000256" key="3">
    <source>
        <dbReference type="ARBA" id="ARBA00022741"/>
    </source>
</evidence>
<reference evidence="8" key="1">
    <citation type="submission" date="2020-10" db="EMBL/GenBank/DDBJ databases">
        <authorList>
            <person name="Gilroy R."/>
        </authorList>
    </citation>
    <scope>NUCLEOTIDE SEQUENCE</scope>
    <source>
        <strain evidence="8">ChiW16-3235</strain>
    </source>
</reference>
<reference evidence="8" key="2">
    <citation type="journal article" date="2021" name="PeerJ">
        <title>Extensive microbial diversity within the chicken gut microbiome revealed by metagenomics and culture.</title>
        <authorList>
            <person name="Gilroy R."/>
            <person name="Ravi A."/>
            <person name="Getino M."/>
            <person name="Pursley I."/>
            <person name="Horton D.L."/>
            <person name="Alikhan N.F."/>
            <person name="Baker D."/>
            <person name="Gharbi K."/>
            <person name="Hall N."/>
            <person name="Watson M."/>
            <person name="Adriaenssens E.M."/>
            <person name="Foster-Nyarko E."/>
            <person name="Jarju S."/>
            <person name="Secka A."/>
            <person name="Antonio M."/>
            <person name="Oren A."/>
            <person name="Chaudhuri R.R."/>
            <person name="La Ragione R."/>
            <person name="Hildebrand F."/>
            <person name="Pallen M.J."/>
        </authorList>
    </citation>
    <scope>NUCLEOTIDE SEQUENCE</scope>
    <source>
        <strain evidence="8">ChiW16-3235</strain>
    </source>
</reference>
<dbReference type="Gene3D" id="3.40.1190.20">
    <property type="match status" value="1"/>
</dbReference>
<dbReference type="GO" id="GO:0005988">
    <property type="term" value="P:lactose metabolic process"/>
    <property type="evidence" value="ECO:0007669"/>
    <property type="project" value="UniProtKB-KW"/>
</dbReference>
<feature type="domain" description="Carbohydrate kinase PfkB" evidence="7">
    <location>
        <begin position="11"/>
        <end position="289"/>
    </location>
</feature>
<dbReference type="GO" id="GO:0005829">
    <property type="term" value="C:cytosol"/>
    <property type="evidence" value="ECO:0007669"/>
    <property type="project" value="TreeGrafter"/>
</dbReference>
<dbReference type="InterPro" id="IPR029056">
    <property type="entry name" value="Ribokinase-like"/>
</dbReference>
<dbReference type="Pfam" id="PF00294">
    <property type="entry name" value="PfkB"/>
    <property type="match status" value="1"/>
</dbReference>
<evidence type="ECO:0000256" key="1">
    <source>
        <dbReference type="ARBA" id="ARBA00005380"/>
    </source>
</evidence>
<dbReference type="AlphaFoldDB" id="A0A9D1J950"/>
<dbReference type="EMBL" id="DVHK01000077">
    <property type="protein sequence ID" value="HIR67100.1"/>
    <property type="molecule type" value="Genomic_DNA"/>
</dbReference>
<comment type="catalytic activity">
    <reaction evidence="6">
        <text>D-tagatofuranose 6-phosphate + ATP = D-tagatofuranose 1,6-bisphosphate + ADP + H(+)</text>
        <dbReference type="Rhea" id="RHEA:12420"/>
        <dbReference type="ChEBI" id="CHEBI:15378"/>
        <dbReference type="ChEBI" id="CHEBI:30616"/>
        <dbReference type="ChEBI" id="CHEBI:58694"/>
        <dbReference type="ChEBI" id="CHEBI:58695"/>
        <dbReference type="ChEBI" id="CHEBI:456216"/>
        <dbReference type="EC" id="2.7.1.144"/>
    </reaction>
</comment>
<dbReference type="PROSITE" id="PS00584">
    <property type="entry name" value="PFKB_KINASES_2"/>
    <property type="match status" value="1"/>
</dbReference>
<keyword evidence="5 6" id="KW-0067">ATP-binding</keyword>
<dbReference type="PANTHER" id="PTHR46566">
    <property type="entry name" value="1-PHOSPHOFRUCTOKINASE-RELATED"/>
    <property type="match status" value="1"/>
</dbReference>
<comment type="similarity">
    <text evidence="1">Belongs to the carbohydrate kinase pfkB family.</text>
</comment>
<proteinExistence type="inferred from homology"/>
<keyword evidence="2 6" id="KW-0808">Transferase</keyword>
<dbReference type="InterPro" id="IPR011611">
    <property type="entry name" value="PfkB_dom"/>
</dbReference>
<dbReference type="GO" id="GO:0008443">
    <property type="term" value="F:phosphofructokinase activity"/>
    <property type="evidence" value="ECO:0007669"/>
    <property type="project" value="TreeGrafter"/>
</dbReference>
<keyword evidence="6" id="KW-0423">Lactose metabolism</keyword>
<protein>
    <recommendedName>
        <fullName evidence="6">Tagatose-6-phosphate kinase</fullName>
        <ecNumber evidence="6">2.7.1.144</ecNumber>
    </recommendedName>
</protein>
<dbReference type="PANTHER" id="PTHR46566:SF1">
    <property type="entry name" value="1-PHOSPHOFRUCTOKINASE"/>
    <property type="match status" value="1"/>
</dbReference>